<evidence type="ECO:0000313" key="1">
    <source>
        <dbReference type="EMBL" id="PIP52268.1"/>
    </source>
</evidence>
<evidence type="ECO:0008006" key="3">
    <source>
        <dbReference type="Google" id="ProtNLM"/>
    </source>
</evidence>
<dbReference type="EMBL" id="PCSQ01000067">
    <property type="protein sequence ID" value="PIP52268.1"/>
    <property type="molecule type" value="Genomic_DNA"/>
</dbReference>
<evidence type="ECO:0000313" key="2">
    <source>
        <dbReference type="Proteomes" id="UP000231081"/>
    </source>
</evidence>
<reference evidence="1 2" key="1">
    <citation type="submission" date="2017-09" db="EMBL/GenBank/DDBJ databases">
        <title>Depth-based differentiation of microbial function through sediment-hosted aquifers and enrichment of novel symbionts in the deep terrestrial subsurface.</title>
        <authorList>
            <person name="Probst A.J."/>
            <person name="Ladd B."/>
            <person name="Jarett J.K."/>
            <person name="Geller-Mcgrath D.E."/>
            <person name="Sieber C.M."/>
            <person name="Emerson J.B."/>
            <person name="Anantharaman K."/>
            <person name="Thomas B.C."/>
            <person name="Malmstrom R."/>
            <person name="Stieglmeier M."/>
            <person name="Klingl A."/>
            <person name="Woyke T."/>
            <person name="Ryan C.M."/>
            <person name="Banfield J.F."/>
        </authorList>
    </citation>
    <scope>NUCLEOTIDE SEQUENCE [LARGE SCALE GENOMIC DNA]</scope>
    <source>
        <strain evidence="1">CG23_combo_of_CG06-09_8_20_14_all_47_9</strain>
    </source>
</reference>
<sequence>MLNDVLKTIIAEQRQQNVPKQVIINSLREYIQYVILSEIYNSRDFKKMIFKGGSCMRIGYDLPRLSEDLDFDYLPKSLVKKPLTSLAEYLLGQIKNKQFNLIETKIQSDNRLYLKFPILYGLGLNQKPEIDKLYVKIEAEDEILPYAGIIFKPVAKFGFNFLARTYDLPTLMAGKIHAFLNRIWFKGKKQEINIKGRDFYDLWWFFDKKVTPNWKTLKKTTEVKDEKSLKRLLSERIKKVVTPGKLSFDLQNFISDQEFVFDFAKNYWKIINRYL</sequence>
<protein>
    <recommendedName>
        <fullName evidence="3">Nucleotidyl transferase AbiEii/AbiGii toxin family protein</fullName>
    </recommendedName>
</protein>
<organism evidence="1 2">
    <name type="scientific">Candidatus Beckwithbacteria bacterium CG23_combo_of_CG06-09_8_20_14_all_47_9</name>
    <dbReference type="NCBI Taxonomy" id="1974498"/>
    <lineage>
        <taxon>Bacteria</taxon>
        <taxon>Candidatus Beckwithiibacteriota</taxon>
    </lineage>
</organism>
<dbReference type="AlphaFoldDB" id="A0A2H0B5N5"/>
<comment type="caution">
    <text evidence="1">The sequence shown here is derived from an EMBL/GenBank/DDBJ whole genome shotgun (WGS) entry which is preliminary data.</text>
</comment>
<dbReference type="Gene3D" id="3.10.450.620">
    <property type="entry name" value="JHP933, nucleotidyltransferase-like core domain"/>
    <property type="match status" value="1"/>
</dbReference>
<gene>
    <name evidence="1" type="ORF">COX09_02555</name>
</gene>
<accession>A0A2H0B5N5</accession>
<dbReference type="InterPro" id="IPR014942">
    <property type="entry name" value="AbiEii"/>
</dbReference>
<name>A0A2H0B5N5_9BACT</name>
<dbReference type="Pfam" id="PF08843">
    <property type="entry name" value="AbiEii"/>
    <property type="match status" value="1"/>
</dbReference>
<proteinExistence type="predicted"/>
<dbReference type="Proteomes" id="UP000231081">
    <property type="component" value="Unassembled WGS sequence"/>
</dbReference>